<protein>
    <recommendedName>
        <fullName evidence="3">EF-hand domain-containing protein</fullName>
    </recommendedName>
</protein>
<gene>
    <name evidence="4" type="ORF">Dsin_023305</name>
</gene>
<evidence type="ECO:0000259" key="3">
    <source>
        <dbReference type="PROSITE" id="PS50222"/>
    </source>
</evidence>
<dbReference type="PROSITE" id="PS50222">
    <property type="entry name" value="EF_HAND_2"/>
    <property type="match status" value="2"/>
</dbReference>
<dbReference type="PANTHER" id="PTHR36809:SF1">
    <property type="entry name" value="TRANSMEMBRANE PROTEIN"/>
    <property type="match status" value="1"/>
</dbReference>
<keyword evidence="1" id="KW-0677">Repeat</keyword>
<evidence type="ECO:0000256" key="2">
    <source>
        <dbReference type="ARBA" id="ARBA00022837"/>
    </source>
</evidence>
<keyword evidence="2" id="KW-0106">Calcium</keyword>
<dbReference type="SMART" id="SM00054">
    <property type="entry name" value="EFh"/>
    <property type="match status" value="1"/>
</dbReference>
<dbReference type="Proteomes" id="UP001281410">
    <property type="component" value="Unassembled WGS sequence"/>
</dbReference>
<keyword evidence="5" id="KW-1185">Reference proteome</keyword>
<evidence type="ECO:0000313" key="5">
    <source>
        <dbReference type="Proteomes" id="UP001281410"/>
    </source>
</evidence>
<accession>A0AAE0A344</accession>
<dbReference type="Pfam" id="PF13499">
    <property type="entry name" value="EF-hand_7"/>
    <property type="match status" value="1"/>
</dbReference>
<evidence type="ECO:0000256" key="1">
    <source>
        <dbReference type="ARBA" id="ARBA00022737"/>
    </source>
</evidence>
<dbReference type="GO" id="GO:0005509">
    <property type="term" value="F:calcium ion binding"/>
    <property type="evidence" value="ECO:0007669"/>
    <property type="project" value="InterPro"/>
</dbReference>
<dbReference type="GO" id="GO:0043226">
    <property type="term" value="C:organelle"/>
    <property type="evidence" value="ECO:0007669"/>
    <property type="project" value="UniProtKB-ARBA"/>
</dbReference>
<feature type="domain" description="EF-hand" evidence="3">
    <location>
        <begin position="103"/>
        <end position="124"/>
    </location>
</feature>
<dbReference type="Gene3D" id="1.10.238.10">
    <property type="entry name" value="EF-hand"/>
    <property type="match status" value="1"/>
</dbReference>
<comment type="caution">
    <text evidence="4">The sequence shown here is derived from an EMBL/GenBank/DDBJ whole genome shotgun (WGS) entry which is preliminary data.</text>
</comment>
<dbReference type="FunFam" id="1.10.238.10:FF:000178">
    <property type="entry name" value="Calmodulin-2 A"/>
    <property type="match status" value="1"/>
</dbReference>
<dbReference type="CDD" id="cd00051">
    <property type="entry name" value="EFh"/>
    <property type="match status" value="1"/>
</dbReference>
<dbReference type="PANTHER" id="PTHR36809">
    <property type="entry name" value="TRANSMEMBRANE PROTEIN"/>
    <property type="match status" value="1"/>
</dbReference>
<feature type="domain" description="EF-hand" evidence="3">
    <location>
        <begin position="66"/>
        <end position="101"/>
    </location>
</feature>
<dbReference type="SUPFAM" id="SSF47473">
    <property type="entry name" value="EF-hand"/>
    <property type="match status" value="1"/>
</dbReference>
<organism evidence="4 5">
    <name type="scientific">Dipteronia sinensis</name>
    <dbReference type="NCBI Taxonomy" id="43782"/>
    <lineage>
        <taxon>Eukaryota</taxon>
        <taxon>Viridiplantae</taxon>
        <taxon>Streptophyta</taxon>
        <taxon>Embryophyta</taxon>
        <taxon>Tracheophyta</taxon>
        <taxon>Spermatophyta</taxon>
        <taxon>Magnoliopsida</taxon>
        <taxon>eudicotyledons</taxon>
        <taxon>Gunneridae</taxon>
        <taxon>Pentapetalae</taxon>
        <taxon>rosids</taxon>
        <taxon>malvids</taxon>
        <taxon>Sapindales</taxon>
        <taxon>Sapindaceae</taxon>
        <taxon>Hippocastanoideae</taxon>
        <taxon>Acereae</taxon>
        <taxon>Dipteronia</taxon>
    </lineage>
</organism>
<name>A0AAE0A344_9ROSI</name>
<dbReference type="InterPro" id="IPR011992">
    <property type="entry name" value="EF-hand-dom_pair"/>
</dbReference>
<dbReference type="InterPro" id="IPR018247">
    <property type="entry name" value="EF_Hand_1_Ca_BS"/>
</dbReference>
<evidence type="ECO:0000313" key="4">
    <source>
        <dbReference type="EMBL" id="KAK3199890.1"/>
    </source>
</evidence>
<reference evidence="4" key="1">
    <citation type="journal article" date="2023" name="Plant J.">
        <title>Genome sequences and population genomics provide insights into the demographic history, inbreeding, and mutation load of two 'living fossil' tree species of Dipteronia.</title>
        <authorList>
            <person name="Feng Y."/>
            <person name="Comes H.P."/>
            <person name="Chen J."/>
            <person name="Zhu S."/>
            <person name="Lu R."/>
            <person name="Zhang X."/>
            <person name="Li P."/>
            <person name="Qiu J."/>
            <person name="Olsen K.M."/>
            <person name="Qiu Y."/>
        </authorList>
    </citation>
    <scope>NUCLEOTIDE SEQUENCE</scope>
    <source>
        <strain evidence="4">NBL</strain>
    </source>
</reference>
<proteinExistence type="predicted"/>
<sequence>MGTISAINDVSSLTEPAQAEVTWQIIVGTIAGITPFVVAGVEFSKRIPHHQLLPVTKLVGCTIPTPQIQKLEHFFKKFDANGDGKISAVELGRIMSSLHNATDEELQKMMKEIDSDDDGFIDLG</sequence>
<dbReference type="PROSITE" id="PS00018">
    <property type="entry name" value="EF_HAND_1"/>
    <property type="match status" value="1"/>
</dbReference>
<dbReference type="AlphaFoldDB" id="A0AAE0A344"/>
<dbReference type="InterPro" id="IPR002048">
    <property type="entry name" value="EF_hand_dom"/>
</dbReference>
<dbReference type="EMBL" id="JANJYJ010000007">
    <property type="protein sequence ID" value="KAK3199890.1"/>
    <property type="molecule type" value="Genomic_DNA"/>
</dbReference>